<evidence type="ECO:0000313" key="1">
    <source>
        <dbReference type="EMBL" id="CAF1709389.1"/>
    </source>
</evidence>
<accession>A0A816IIS3</accession>
<dbReference type="AlphaFoldDB" id="A0A816IIS3"/>
<protein>
    <submittedName>
        <fullName evidence="1">(rape) hypothetical protein</fullName>
    </submittedName>
</protein>
<sequence>MLFRVFAPDVKRECVPNQVTYNSFLKYYSVTNEIERGVEMMGHGVPVSSTNTPLIHALLETRRVAEARGDGGGRVGS</sequence>
<dbReference type="Proteomes" id="UP001295469">
    <property type="component" value="Chromosome C03"/>
</dbReference>
<gene>
    <name evidence="1" type="ORF">DARMORV10_C03P74140.1</name>
</gene>
<proteinExistence type="predicted"/>
<dbReference type="EMBL" id="HG994367">
    <property type="protein sequence ID" value="CAF1709389.1"/>
    <property type="molecule type" value="Genomic_DNA"/>
</dbReference>
<reference evidence="1" key="1">
    <citation type="submission" date="2021-01" db="EMBL/GenBank/DDBJ databases">
        <authorList>
            <consortium name="Genoscope - CEA"/>
            <person name="William W."/>
        </authorList>
    </citation>
    <scope>NUCLEOTIDE SEQUENCE</scope>
</reference>
<organism evidence="1">
    <name type="scientific">Brassica napus</name>
    <name type="common">Rape</name>
    <dbReference type="NCBI Taxonomy" id="3708"/>
    <lineage>
        <taxon>Eukaryota</taxon>
        <taxon>Viridiplantae</taxon>
        <taxon>Streptophyta</taxon>
        <taxon>Embryophyta</taxon>
        <taxon>Tracheophyta</taxon>
        <taxon>Spermatophyta</taxon>
        <taxon>Magnoliopsida</taxon>
        <taxon>eudicotyledons</taxon>
        <taxon>Gunneridae</taxon>
        <taxon>Pentapetalae</taxon>
        <taxon>rosids</taxon>
        <taxon>malvids</taxon>
        <taxon>Brassicales</taxon>
        <taxon>Brassicaceae</taxon>
        <taxon>Brassiceae</taxon>
        <taxon>Brassica</taxon>
    </lineage>
</organism>
<name>A0A816IIS3_BRANA</name>